<keyword evidence="2 3" id="KW-0808">Transferase</keyword>
<reference evidence="4" key="1">
    <citation type="journal article" date="2013" name="Mol. Plant Microbe Interact.">
        <title>Global aspects of pacC regulation of pathogenicity genes in Colletotrichum gloeosporioides as revealed by transcriptome analysis.</title>
        <authorList>
            <person name="Alkan N."/>
            <person name="Meng X."/>
            <person name="Friedlander G."/>
            <person name="Reuveni E."/>
            <person name="Sukno S."/>
            <person name="Sherman A."/>
            <person name="Thon M."/>
            <person name="Fluhr R."/>
            <person name="Prusky D."/>
        </authorList>
    </citation>
    <scope>NUCLEOTIDE SEQUENCE [LARGE SCALE GENOMIC DNA]</scope>
    <source>
        <strain evidence="4">Cg-14</strain>
    </source>
</reference>
<dbReference type="InterPro" id="IPR017795">
    <property type="entry name" value="ABBA_NscD-like"/>
</dbReference>
<dbReference type="EMBL" id="AMYD01000377">
    <property type="protein sequence ID" value="EQB58004.1"/>
    <property type="molecule type" value="Genomic_DNA"/>
</dbReference>
<gene>
    <name evidence="3" type="ORF">CGLO_01785</name>
</gene>
<dbReference type="PANTHER" id="PTHR40627">
    <property type="entry name" value="INDOLE PRENYLTRANSFERASE TDIB-RELATED"/>
    <property type="match status" value="1"/>
</dbReference>
<dbReference type="Proteomes" id="UP000015530">
    <property type="component" value="Unassembled WGS sequence"/>
</dbReference>
<dbReference type="GO" id="GO:0016765">
    <property type="term" value="F:transferase activity, transferring alkyl or aryl (other than methyl) groups"/>
    <property type="evidence" value="ECO:0007669"/>
    <property type="project" value="InterPro"/>
</dbReference>
<dbReference type="HOGENOM" id="CLU_1677742_0_0_1"/>
<proteinExistence type="inferred from homology"/>
<comment type="similarity">
    <text evidence="1">Belongs to the tryptophan dimethylallyltransferase family.</text>
</comment>
<name>T0L0P0_COLGC</name>
<evidence type="ECO:0000313" key="4">
    <source>
        <dbReference type="Proteomes" id="UP000015530"/>
    </source>
</evidence>
<dbReference type="GO" id="GO:0009820">
    <property type="term" value="P:alkaloid metabolic process"/>
    <property type="evidence" value="ECO:0007669"/>
    <property type="project" value="InterPro"/>
</dbReference>
<dbReference type="AlphaFoldDB" id="T0L0P0"/>
<dbReference type="PANTHER" id="PTHR40627:SF4">
    <property type="entry name" value="PRENYLTRANSFERASE ASQH1-RELATED"/>
    <property type="match status" value="1"/>
</dbReference>
<comment type="caution">
    <text evidence="3">The sequence shown here is derived from an EMBL/GenBank/DDBJ whole genome shotgun (WGS) entry which is preliminary data.</text>
</comment>
<dbReference type="OrthoDB" id="3354387at2759"/>
<sequence length="157" mass="17343">MTPNSFLDTWVAFSYAHGPGSNSGLSDNRSVHLITTELLRDAHVQAWDCEVGETLSAMMVMAGYDDRAKVIHRGFFGAAVSDSLGPYLLVRTPREDSFMMDDHSPVELSWAWSDEQSTPTVRSSIEPIRWSANSTDEQAAASLLNRTRSYAQGLDLS</sequence>
<protein>
    <submittedName>
        <fullName evidence="3">Aromatic prenyltransferase</fullName>
    </submittedName>
</protein>
<dbReference type="Pfam" id="PF11991">
    <property type="entry name" value="Trp_DMAT"/>
    <property type="match status" value="1"/>
</dbReference>
<accession>T0L0P0</accession>
<evidence type="ECO:0000256" key="2">
    <source>
        <dbReference type="ARBA" id="ARBA00022679"/>
    </source>
</evidence>
<evidence type="ECO:0000256" key="1">
    <source>
        <dbReference type="ARBA" id="ARBA00010209"/>
    </source>
</evidence>
<evidence type="ECO:0000313" key="3">
    <source>
        <dbReference type="EMBL" id="EQB58004.1"/>
    </source>
</evidence>
<organism evidence="3 4">
    <name type="scientific">Colletotrichum gloeosporioides (strain Cg-14)</name>
    <name type="common">Anthracnose fungus</name>
    <name type="synonym">Glomerella cingulata</name>
    <dbReference type="NCBI Taxonomy" id="1237896"/>
    <lineage>
        <taxon>Eukaryota</taxon>
        <taxon>Fungi</taxon>
        <taxon>Dikarya</taxon>
        <taxon>Ascomycota</taxon>
        <taxon>Pezizomycotina</taxon>
        <taxon>Sordariomycetes</taxon>
        <taxon>Hypocreomycetidae</taxon>
        <taxon>Glomerellales</taxon>
        <taxon>Glomerellaceae</taxon>
        <taxon>Colletotrichum</taxon>
        <taxon>Colletotrichum gloeosporioides species complex</taxon>
    </lineage>
</organism>